<keyword evidence="3 10" id="KW-0489">Methyltransferase</keyword>
<evidence type="ECO:0000259" key="8">
    <source>
        <dbReference type="Pfam" id="PF02384"/>
    </source>
</evidence>
<dbReference type="InterPro" id="IPR022749">
    <property type="entry name" value="D12N6_MeTrfase_N"/>
</dbReference>
<gene>
    <name evidence="10" type="ORF">Cch01nite_24780</name>
</gene>
<dbReference type="PROSITE" id="PS00092">
    <property type="entry name" value="N6_MTASE"/>
    <property type="match status" value="1"/>
</dbReference>
<evidence type="ECO:0000256" key="4">
    <source>
        <dbReference type="ARBA" id="ARBA00022679"/>
    </source>
</evidence>
<dbReference type="GO" id="GO:0009307">
    <property type="term" value="P:DNA restriction-modification system"/>
    <property type="evidence" value="ECO:0007669"/>
    <property type="project" value="UniProtKB-KW"/>
</dbReference>
<dbReference type="CDD" id="cd02440">
    <property type="entry name" value="AdoMet_MTases"/>
    <property type="match status" value="1"/>
</dbReference>
<reference evidence="10" key="1">
    <citation type="submission" date="2021-01" db="EMBL/GenBank/DDBJ databases">
        <title>Whole genome shotgun sequence of Cellulomonas chitinilytica NBRC 110799.</title>
        <authorList>
            <person name="Komaki H."/>
            <person name="Tamura T."/>
        </authorList>
    </citation>
    <scope>NUCLEOTIDE SEQUENCE</scope>
    <source>
        <strain evidence="10">NBRC 110799</strain>
    </source>
</reference>
<accession>A0A919P5I5</accession>
<feature type="domain" description="N6 adenine-specific DNA methyltransferase N-terminal" evidence="9">
    <location>
        <begin position="12"/>
        <end position="144"/>
    </location>
</feature>
<comment type="caution">
    <text evidence="10">The sequence shown here is derived from an EMBL/GenBank/DDBJ whole genome shotgun (WGS) entry which is preliminary data.</text>
</comment>
<feature type="domain" description="DNA methylase adenine-specific" evidence="8">
    <location>
        <begin position="156"/>
        <end position="450"/>
    </location>
</feature>
<dbReference type="InterPro" id="IPR051537">
    <property type="entry name" value="DNA_Adenine_Mtase"/>
</dbReference>
<dbReference type="GO" id="GO:0003677">
    <property type="term" value="F:DNA binding"/>
    <property type="evidence" value="ECO:0007669"/>
    <property type="project" value="InterPro"/>
</dbReference>
<dbReference type="Gene3D" id="1.20.1260.30">
    <property type="match status" value="1"/>
</dbReference>
<dbReference type="InterPro" id="IPR029063">
    <property type="entry name" value="SAM-dependent_MTases_sf"/>
</dbReference>
<dbReference type="PANTHER" id="PTHR42933:SF3">
    <property type="entry name" value="TYPE I RESTRICTION ENZYME MJAVIII METHYLASE SUBUNIT"/>
    <property type="match status" value="1"/>
</dbReference>
<dbReference type="PRINTS" id="PR00507">
    <property type="entry name" value="N12N6MTFRASE"/>
</dbReference>
<organism evidence="10 11">
    <name type="scientific">Cellulomonas chitinilytica</name>
    <dbReference type="NCBI Taxonomy" id="398759"/>
    <lineage>
        <taxon>Bacteria</taxon>
        <taxon>Bacillati</taxon>
        <taxon>Actinomycetota</taxon>
        <taxon>Actinomycetes</taxon>
        <taxon>Micrococcales</taxon>
        <taxon>Cellulomonadaceae</taxon>
        <taxon>Cellulomonas</taxon>
    </lineage>
</organism>
<comment type="similarity">
    <text evidence="1">Belongs to the N(4)/N(6)-methyltransferase family.</text>
</comment>
<dbReference type="InterPro" id="IPR002052">
    <property type="entry name" value="DNA_methylase_N6_adenine_CS"/>
</dbReference>
<evidence type="ECO:0000256" key="1">
    <source>
        <dbReference type="ARBA" id="ARBA00006594"/>
    </source>
</evidence>
<evidence type="ECO:0000313" key="10">
    <source>
        <dbReference type="EMBL" id="GIG21754.1"/>
    </source>
</evidence>
<dbReference type="RefSeq" id="WP_203754652.1">
    <property type="nucleotide sequence ID" value="NZ_BONK01000008.1"/>
</dbReference>
<dbReference type="Pfam" id="PF12161">
    <property type="entry name" value="HsdM_N"/>
    <property type="match status" value="1"/>
</dbReference>
<dbReference type="InterPro" id="IPR003356">
    <property type="entry name" value="DNA_methylase_A-5"/>
</dbReference>
<dbReference type="Pfam" id="PF02384">
    <property type="entry name" value="N6_Mtase"/>
    <property type="match status" value="1"/>
</dbReference>
<evidence type="ECO:0000256" key="3">
    <source>
        <dbReference type="ARBA" id="ARBA00022603"/>
    </source>
</evidence>
<evidence type="ECO:0000259" key="9">
    <source>
        <dbReference type="Pfam" id="PF12161"/>
    </source>
</evidence>
<dbReference type="GO" id="GO:0032259">
    <property type="term" value="P:methylation"/>
    <property type="evidence" value="ECO:0007669"/>
    <property type="project" value="UniProtKB-KW"/>
</dbReference>
<evidence type="ECO:0000256" key="2">
    <source>
        <dbReference type="ARBA" id="ARBA00011900"/>
    </source>
</evidence>
<evidence type="ECO:0000256" key="6">
    <source>
        <dbReference type="ARBA" id="ARBA00022747"/>
    </source>
</evidence>
<proteinExistence type="inferred from homology"/>
<dbReference type="AlphaFoldDB" id="A0A919P5I5"/>
<dbReference type="Proteomes" id="UP000632740">
    <property type="component" value="Unassembled WGS sequence"/>
</dbReference>
<sequence>MSQPQGFQDKVAFIWKVADKLRGSFKQHEYGSIMLPLLVLRRLDAVLEPTKSAVLRQAQSYGDKSLGPGEDFVLKGIAGVPFYNLSPLTFRTMLADDKNVAENLHAYIGGLSPAAFEIIERYDFTGKVARMDAAGILYGVLSDFADLHVGPGEVSNEAMGHIFEELLRKFSEMSNETAGEHYTPREVIRLVVDLLLSGQTAHAIEGATVPVRTVYDPAAGTGGMLTAALERIQDLNSTAKVQVYGQELNPETWAIARSDLLIQDVGADNMAFGNSLTQDAYPHTKFDYMLANPPYGVDWKSYAKPIQDEADTHGFAGRFGAGLPRVSDGSFLFLQHMLSKMKSGSRVGIVLSGSPLFSGAAGSGESEIRRWIIENDWLEGIVALPDQMFYNTGISTYVWILTNTKPTHRAGHVALVDGRELFTKMRKSLGDKRKYVTDDAIDQIVRLYDDLPDDPRVKLLPNETFGFQRITVERPLRRRWEFTDEVLDFLPEKARAVFAPSAGTAVATEREFKVLVDGMAAVAGGLDAKTQRAILKAAAVYDENAAPVLKKGAPEPDADLRDFENIPLPAGYIAMSDEQRAKALHEAAETHLHDEIHPYVPDAWIDHGKAKIGYEVPLTRQFYVYMPPRHVEEIANEIRDLEAQIQEWMKGLGL</sequence>
<keyword evidence="5" id="KW-0949">S-adenosyl-L-methionine</keyword>
<dbReference type="InterPro" id="IPR038333">
    <property type="entry name" value="T1MK-like_N_sf"/>
</dbReference>
<dbReference type="EC" id="2.1.1.72" evidence="2"/>
<name>A0A919P5I5_9CELL</name>
<evidence type="ECO:0000313" key="11">
    <source>
        <dbReference type="Proteomes" id="UP000632740"/>
    </source>
</evidence>
<dbReference type="EMBL" id="BONK01000008">
    <property type="protein sequence ID" value="GIG21754.1"/>
    <property type="molecule type" value="Genomic_DNA"/>
</dbReference>
<evidence type="ECO:0000256" key="5">
    <source>
        <dbReference type="ARBA" id="ARBA00022691"/>
    </source>
</evidence>
<comment type="catalytic activity">
    <reaction evidence="7">
        <text>a 2'-deoxyadenosine in DNA + S-adenosyl-L-methionine = an N(6)-methyl-2'-deoxyadenosine in DNA + S-adenosyl-L-homocysteine + H(+)</text>
        <dbReference type="Rhea" id="RHEA:15197"/>
        <dbReference type="Rhea" id="RHEA-COMP:12418"/>
        <dbReference type="Rhea" id="RHEA-COMP:12419"/>
        <dbReference type="ChEBI" id="CHEBI:15378"/>
        <dbReference type="ChEBI" id="CHEBI:57856"/>
        <dbReference type="ChEBI" id="CHEBI:59789"/>
        <dbReference type="ChEBI" id="CHEBI:90615"/>
        <dbReference type="ChEBI" id="CHEBI:90616"/>
        <dbReference type="EC" id="2.1.1.72"/>
    </reaction>
</comment>
<protein>
    <recommendedName>
        <fullName evidence="2">site-specific DNA-methyltransferase (adenine-specific)</fullName>
        <ecNumber evidence="2">2.1.1.72</ecNumber>
    </recommendedName>
</protein>
<dbReference type="SUPFAM" id="SSF53335">
    <property type="entry name" value="S-adenosyl-L-methionine-dependent methyltransferases"/>
    <property type="match status" value="1"/>
</dbReference>
<dbReference type="GO" id="GO:0009007">
    <property type="term" value="F:site-specific DNA-methyltransferase (adenine-specific) activity"/>
    <property type="evidence" value="ECO:0007669"/>
    <property type="project" value="UniProtKB-EC"/>
</dbReference>
<keyword evidence="11" id="KW-1185">Reference proteome</keyword>
<dbReference type="Gene3D" id="3.40.50.150">
    <property type="entry name" value="Vaccinia Virus protein VP39"/>
    <property type="match status" value="1"/>
</dbReference>
<keyword evidence="4" id="KW-0808">Transferase</keyword>
<dbReference type="GO" id="GO:0008170">
    <property type="term" value="F:N-methyltransferase activity"/>
    <property type="evidence" value="ECO:0007669"/>
    <property type="project" value="InterPro"/>
</dbReference>
<keyword evidence="6" id="KW-0680">Restriction system</keyword>
<dbReference type="PANTHER" id="PTHR42933">
    <property type="entry name" value="SLR6095 PROTEIN"/>
    <property type="match status" value="1"/>
</dbReference>
<evidence type="ECO:0000256" key="7">
    <source>
        <dbReference type="ARBA" id="ARBA00047942"/>
    </source>
</evidence>